<name>A0ABU6U9V5_9FABA</name>
<organism evidence="1 2">
    <name type="scientific">Stylosanthes scabra</name>
    <dbReference type="NCBI Taxonomy" id="79078"/>
    <lineage>
        <taxon>Eukaryota</taxon>
        <taxon>Viridiplantae</taxon>
        <taxon>Streptophyta</taxon>
        <taxon>Embryophyta</taxon>
        <taxon>Tracheophyta</taxon>
        <taxon>Spermatophyta</taxon>
        <taxon>Magnoliopsida</taxon>
        <taxon>eudicotyledons</taxon>
        <taxon>Gunneridae</taxon>
        <taxon>Pentapetalae</taxon>
        <taxon>rosids</taxon>
        <taxon>fabids</taxon>
        <taxon>Fabales</taxon>
        <taxon>Fabaceae</taxon>
        <taxon>Papilionoideae</taxon>
        <taxon>50 kb inversion clade</taxon>
        <taxon>dalbergioids sensu lato</taxon>
        <taxon>Dalbergieae</taxon>
        <taxon>Pterocarpus clade</taxon>
        <taxon>Stylosanthes</taxon>
    </lineage>
</organism>
<dbReference type="PANTHER" id="PTHR34145:SF28">
    <property type="entry name" value="F-BOX DOMAIN-CONTAINING PROTEIN"/>
    <property type="match status" value="1"/>
</dbReference>
<keyword evidence="2" id="KW-1185">Reference proteome</keyword>
<evidence type="ECO:0000313" key="1">
    <source>
        <dbReference type="EMBL" id="MED6157220.1"/>
    </source>
</evidence>
<dbReference type="InterPro" id="IPR053772">
    <property type="entry name" value="At1g61320/At1g61330-like"/>
</dbReference>
<comment type="caution">
    <text evidence="1">The sequence shown here is derived from an EMBL/GenBank/DDBJ whole genome shotgun (WGS) entry which is preliminary data.</text>
</comment>
<sequence>MLQILETYAIVRLMRMSLFKLNLDRCTNLRWLSLAYLRSTDEWLQELLYKIPFLDNSLMLQDCSLSERINISAPQVKYLKLSRHSDNYLKEVNIDAPNLLSYNYMGGNKPVIYFQRISNQLEVNAFINLDRQHLYRLREFLENIKPQKVLASLSPFIHEQCSILQGLAVLKAASSPPSIKSMQLCVYLDNKAQNFLLMNWLLSCCFPETISFSLQSRFNMKPFIVYFYEMLMGNKKSKCYCCSRHYKCWWHGLSVVKVTHLERTYENVEDIKAMLNALRESDAEEFITFGLAL</sequence>
<gene>
    <name evidence="1" type="ORF">PIB30_021417</name>
</gene>
<proteinExistence type="predicted"/>
<dbReference type="EMBL" id="JASCZI010120899">
    <property type="protein sequence ID" value="MED6157220.1"/>
    <property type="molecule type" value="Genomic_DNA"/>
</dbReference>
<reference evidence="1 2" key="1">
    <citation type="journal article" date="2023" name="Plants (Basel)">
        <title>Bridging the Gap: Combining Genomics and Transcriptomics Approaches to Understand Stylosanthes scabra, an Orphan Legume from the Brazilian Caatinga.</title>
        <authorList>
            <person name="Ferreira-Neto J.R.C."/>
            <person name="da Silva M.D."/>
            <person name="Binneck E."/>
            <person name="de Melo N.F."/>
            <person name="da Silva R.H."/>
            <person name="de Melo A.L.T.M."/>
            <person name="Pandolfi V."/>
            <person name="Bustamante F.O."/>
            <person name="Brasileiro-Vidal A.C."/>
            <person name="Benko-Iseppon A.M."/>
        </authorList>
    </citation>
    <scope>NUCLEOTIDE SEQUENCE [LARGE SCALE GENOMIC DNA]</scope>
    <source>
        <tissue evidence="1">Leaves</tissue>
    </source>
</reference>
<dbReference type="PANTHER" id="PTHR34145">
    <property type="entry name" value="OS02G0105600 PROTEIN"/>
    <property type="match status" value="1"/>
</dbReference>
<evidence type="ECO:0000313" key="2">
    <source>
        <dbReference type="Proteomes" id="UP001341840"/>
    </source>
</evidence>
<dbReference type="Proteomes" id="UP001341840">
    <property type="component" value="Unassembled WGS sequence"/>
</dbReference>
<accession>A0ABU6U9V5</accession>
<protein>
    <submittedName>
        <fullName evidence="1">Uncharacterized protein</fullName>
    </submittedName>
</protein>